<dbReference type="AlphaFoldDB" id="A0A4P7N769"/>
<evidence type="ECO:0000256" key="4">
    <source>
        <dbReference type="ARBA" id="ARBA00023212"/>
    </source>
</evidence>
<accession>A0A4P7N769</accession>
<feature type="region of interest" description="Disordered" evidence="6">
    <location>
        <begin position="235"/>
        <end position="303"/>
    </location>
</feature>
<keyword evidence="3 5" id="KW-0493">Microtubule</keyword>
<gene>
    <name evidence="10" type="ORF">PoMZ_01960</name>
</gene>
<evidence type="ECO:0000313" key="10">
    <source>
        <dbReference type="EMBL" id="QBZ57041.1"/>
    </source>
</evidence>
<reference evidence="10 11" key="1">
    <citation type="journal article" date="2019" name="Mol. Biol. Evol.">
        <title>Blast fungal genomes show frequent chromosomal changes, gene gains and losses, and effector gene turnover.</title>
        <authorList>
            <person name="Gomez Luciano L.B."/>
            <person name="Jason Tsai I."/>
            <person name="Chuma I."/>
            <person name="Tosa Y."/>
            <person name="Chen Y.H."/>
            <person name="Li J.Y."/>
            <person name="Li M.Y."/>
            <person name="Jade Lu M.Y."/>
            <person name="Nakayashiki H."/>
            <person name="Li W.H."/>
        </authorList>
    </citation>
    <scope>NUCLEOTIDE SEQUENCE [LARGE SCALE GENOMIC DNA]</scope>
    <source>
        <strain evidence="10">MZ5-1-6</strain>
    </source>
</reference>
<dbReference type="GO" id="GO:0051011">
    <property type="term" value="F:microtubule minus-end binding"/>
    <property type="evidence" value="ECO:0007669"/>
    <property type="project" value="TreeGrafter"/>
</dbReference>
<feature type="region of interest" description="Disordered" evidence="6">
    <location>
        <begin position="903"/>
        <end position="958"/>
    </location>
</feature>
<comment type="similarity">
    <text evidence="1 5">Belongs to the TUBGCP family.</text>
</comment>
<dbReference type="GO" id="GO:0051225">
    <property type="term" value="P:spindle assembly"/>
    <property type="evidence" value="ECO:0007669"/>
    <property type="project" value="TreeGrafter"/>
</dbReference>
<feature type="domain" description="Gamma tubulin complex component C-terminal" evidence="7">
    <location>
        <begin position="625"/>
        <end position="984"/>
    </location>
</feature>
<feature type="compositionally biased region" description="Basic and acidic residues" evidence="6">
    <location>
        <begin position="944"/>
        <end position="955"/>
    </location>
</feature>
<dbReference type="InterPro" id="IPR059169">
    <property type="entry name" value="GCP5_N_ext"/>
</dbReference>
<dbReference type="GO" id="GO:0051321">
    <property type="term" value="P:meiotic cell cycle"/>
    <property type="evidence" value="ECO:0007669"/>
    <property type="project" value="TreeGrafter"/>
</dbReference>
<dbReference type="GO" id="GO:0005874">
    <property type="term" value="C:microtubule"/>
    <property type="evidence" value="ECO:0007669"/>
    <property type="project" value="UniProtKB-KW"/>
</dbReference>
<evidence type="ECO:0000256" key="1">
    <source>
        <dbReference type="ARBA" id="ARBA00010337"/>
    </source>
</evidence>
<feature type="domain" description="Gamma tubulin complex component protein N-terminal" evidence="9">
    <location>
        <begin position="314"/>
        <end position="621"/>
    </location>
</feature>
<dbReference type="Pfam" id="PF17681">
    <property type="entry name" value="GCP_N_terminal"/>
    <property type="match status" value="1"/>
</dbReference>
<dbReference type="InterPro" id="IPR042241">
    <property type="entry name" value="GCP_C_sf"/>
</dbReference>
<dbReference type="GO" id="GO:0000930">
    <property type="term" value="C:gamma-tubulin complex"/>
    <property type="evidence" value="ECO:0007669"/>
    <property type="project" value="UniProtKB-ARBA"/>
</dbReference>
<evidence type="ECO:0000259" key="7">
    <source>
        <dbReference type="Pfam" id="PF04130"/>
    </source>
</evidence>
<feature type="compositionally biased region" description="Basic and acidic residues" evidence="6">
    <location>
        <begin position="918"/>
        <end position="931"/>
    </location>
</feature>
<sequence>MRSALVSPGLIPPGLTSTQANSLSRALHQRHVRSTVYLHCPSYLGRQRTRSNIERSSSELKITGSDSTNALKIQTAAQAMAFAAQLGAQVEELIEAICPDAYESQRRRVVSLREECLKKLRHHTFTRTNQFLVEEELNGLQEKFVVNGRDGLAAALETRRDNLEPLSTKWTPDILHLLLELSDQPLQQSHLADLHLLRRSDLDAGPTLKWEDIANEDGWDHDRALWRNVDFGAGSSEDESYEEHAVTSGSSDSEDTSISDTTPQLKIPQDLSSTGPSSINLDDVKESQSWRLESPCPGDEGRRSKIPITEAQVVREILFMLQGHKTSLFDEKCAPVLAYQLSEVSWETYRALITAVAEIGRPLQPLRGFVESRQDVPLLQTFQDCIREALGAFDREIAGMQARYADPKMDVMVSVMAVMEEAQIHLASLRSLGAIVQRLRDERYPHAFRYLELLFEATCASQLQGDLTAYKTLGSTFLKCFQVYLRPIRLWMEEGELLPGDKIFFISESKVKLPLNQIWQNQFKLRQTLDGRLHAPRFLQFAVARIYTTGKSIVVLKHLGMNDLAASHQQSRQPPSLEFADVCPPGSELAPFSELFANVFDAWIKSKHHATSSVLQKALFESCGLRSTLGALQHLYLMKDGAASDYFTSAVFDKMDKRQSGWDDRFMLTELAQEAFSGLLDVHRVSASFDKSAGARSEMTEGRIPIRENLPRLKLRYRMAWPVQLVIKGDCLERYQGIFTILLQLRRSIHALNMNRLLLDGRTEECMLRAESNAYYRLRTRLLWFCNTVMTYLTTLVFTPNIEALKETLSSAEDVDGMIHRHAAFVATVIQESCLGPRLDPIRECMLDVLDLAVELEDSRNLAAIMEATESHEIMRLSTMSSPHRAHTLSPADFRKSQLRGLYVSPKEKEEDHDEVDVERGDLDDQDDHRASNMAPLSGRGTGRARETAPQRRDTYPATLRRISADFDRHLRFIAGGLRGVARASSESAAGKWDILAEMLEAGISSM</sequence>
<dbReference type="EMBL" id="CP034205">
    <property type="protein sequence ID" value="QBZ57041.1"/>
    <property type="molecule type" value="Genomic_DNA"/>
</dbReference>
<dbReference type="Gene3D" id="1.20.120.1900">
    <property type="entry name" value="Gamma-tubulin complex, C-terminal domain"/>
    <property type="match status" value="1"/>
</dbReference>
<dbReference type="GO" id="GO:0007020">
    <property type="term" value="P:microtubule nucleation"/>
    <property type="evidence" value="ECO:0007669"/>
    <property type="project" value="InterPro"/>
</dbReference>
<keyword evidence="2 5" id="KW-0963">Cytoplasm</keyword>
<keyword evidence="4 5" id="KW-0206">Cytoskeleton</keyword>
<evidence type="ECO:0000259" key="9">
    <source>
        <dbReference type="Pfam" id="PF17681"/>
    </source>
</evidence>
<evidence type="ECO:0000256" key="2">
    <source>
        <dbReference type="ARBA" id="ARBA00022490"/>
    </source>
</evidence>
<evidence type="ECO:0000256" key="6">
    <source>
        <dbReference type="SAM" id="MobiDB-lite"/>
    </source>
</evidence>
<comment type="subcellular location">
    <subcellularLocation>
        <location evidence="5">Cytoplasm</location>
        <location evidence="5">Cytoskeleton</location>
        <location evidence="5">Microtubule organizing center</location>
    </subcellularLocation>
</comment>
<dbReference type="GO" id="GO:0005816">
    <property type="term" value="C:spindle pole body"/>
    <property type="evidence" value="ECO:0007669"/>
    <property type="project" value="UniProtKB-ARBA"/>
</dbReference>
<feature type="domain" description="Gamma-Tubulin ring complex non-core subunit mod21 N-terminal" evidence="8">
    <location>
        <begin position="146"/>
        <end position="237"/>
    </location>
</feature>
<dbReference type="GO" id="GO:0000278">
    <property type="term" value="P:mitotic cell cycle"/>
    <property type="evidence" value="ECO:0007669"/>
    <property type="project" value="TreeGrafter"/>
</dbReference>
<dbReference type="GO" id="GO:0000922">
    <property type="term" value="C:spindle pole"/>
    <property type="evidence" value="ECO:0007669"/>
    <property type="project" value="InterPro"/>
</dbReference>
<dbReference type="PANTHER" id="PTHR19302:SF33">
    <property type="entry name" value="GAMMA-TUBULIN COMPLEX COMPONENT 5"/>
    <property type="match status" value="1"/>
</dbReference>
<dbReference type="PANTHER" id="PTHR19302">
    <property type="entry name" value="GAMMA TUBULIN COMPLEX PROTEIN"/>
    <property type="match status" value="1"/>
</dbReference>
<evidence type="ECO:0000313" key="11">
    <source>
        <dbReference type="Proteomes" id="UP000294847"/>
    </source>
</evidence>
<evidence type="ECO:0000256" key="5">
    <source>
        <dbReference type="RuleBase" id="RU363050"/>
    </source>
</evidence>
<organism evidence="10 11">
    <name type="scientific">Pyricularia oryzae</name>
    <name type="common">Rice blast fungus</name>
    <name type="synonym">Magnaporthe oryzae</name>
    <dbReference type="NCBI Taxonomy" id="318829"/>
    <lineage>
        <taxon>Eukaryota</taxon>
        <taxon>Fungi</taxon>
        <taxon>Dikarya</taxon>
        <taxon>Ascomycota</taxon>
        <taxon>Pezizomycotina</taxon>
        <taxon>Sordariomycetes</taxon>
        <taxon>Sordariomycetidae</taxon>
        <taxon>Magnaporthales</taxon>
        <taxon>Pyriculariaceae</taxon>
        <taxon>Pyricularia</taxon>
    </lineage>
</organism>
<name>A0A4P7N769_PYROR</name>
<protein>
    <recommendedName>
        <fullName evidence="5">Spindle pole body component</fullName>
    </recommendedName>
</protein>
<dbReference type="Proteomes" id="UP000294847">
    <property type="component" value="Chromosome 2"/>
</dbReference>
<dbReference type="InterPro" id="IPR041470">
    <property type="entry name" value="GCP_N"/>
</dbReference>
<evidence type="ECO:0000259" key="8">
    <source>
        <dbReference type="Pfam" id="PF14609"/>
    </source>
</evidence>
<evidence type="ECO:0000256" key="3">
    <source>
        <dbReference type="ARBA" id="ARBA00022701"/>
    </source>
</evidence>
<dbReference type="InterPro" id="IPR007259">
    <property type="entry name" value="GCP"/>
</dbReference>
<dbReference type="InterPro" id="IPR032797">
    <property type="entry name" value="Mod21_N"/>
</dbReference>
<dbReference type="InterPro" id="IPR040457">
    <property type="entry name" value="GCP_C"/>
</dbReference>
<dbReference type="Pfam" id="PF14609">
    <property type="entry name" value="GCP5-Mod21_N"/>
    <property type="match status" value="1"/>
</dbReference>
<proteinExistence type="inferred from homology"/>
<feature type="compositionally biased region" description="Polar residues" evidence="6">
    <location>
        <begin position="270"/>
        <end position="280"/>
    </location>
</feature>
<dbReference type="GO" id="GO:0031122">
    <property type="term" value="P:cytoplasmic microtubule organization"/>
    <property type="evidence" value="ECO:0007669"/>
    <property type="project" value="TreeGrafter"/>
</dbReference>
<dbReference type="Pfam" id="PF04130">
    <property type="entry name" value="GCP_C_terminal"/>
    <property type="match status" value="1"/>
</dbReference>
<dbReference type="CDD" id="cd22572">
    <property type="entry name" value="GCP5_NTD"/>
    <property type="match status" value="1"/>
</dbReference>
<dbReference type="GO" id="GO:0043015">
    <property type="term" value="F:gamma-tubulin binding"/>
    <property type="evidence" value="ECO:0007669"/>
    <property type="project" value="InterPro"/>
</dbReference>